<proteinExistence type="predicted"/>
<accession>A0AAV0S3N7</accession>
<comment type="caution">
    <text evidence="1">The sequence shown here is derived from an EMBL/GenBank/DDBJ whole genome shotgun (WGS) entry which is preliminary data.</text>
</comment>
<name>A0AAV0S3N7_9ROSI</name>
<dbReference type="EMBL" id="CAMGYJ010000011">
    <property type="protein sequence ID" value="CAI0626362.1"/>
    <property type="molecule type" value="Genomic_DNA"/>
</dbReference>
<gene>
    <name evidence="1" type="ORF">LITE_LOCUS50825</name>
    <name evidence="2" type="ORF">LITE_LOCUS50957</name>
</gene>
<dbReference type="AlphaFoldDB" id="A0AAV0S3N7"/>
<evidence type="ECO:0000313" key="2">
    <source>
        <dbReference type="EMBL" id="CAI0626683.1"/>
    </source>
</evidence>
<protein>
    <submittedName>
        <fullName evidence="1">Uncharacterized protein</fullName>
    </submittedName>
</protein>
<evidence type="ECO:0000313" key="3">
    <source>
        <dbReference type="Proteomes" id="UP001154282"/>
    </source>
</evidence>
<dbReference type="EMBL" id="CAMGYJ010000011">
    <property type="protein sequence ID" value="CAI0626683.1"/>
    <property type="molecule type" value="Genomic_DNA"/>
</dbReference>
<keyword evidence="3" id="KW-1185">Reference proteome</keyword>
<evidence type="ECO:0000313" key="1">
    <source>
        <dbReference type="EMBL" id="CAI0626362.1"/>
    </source>
</evidence>
<dbReference type="Proteomes" id="UP001154282">
    <property type="component" value="Unassembled WGS sequence"/>
</dbReference>
<sequence length="49" mass="5778">MLEIRRRPAPATKKQVLQQTKNLTQKAQETLVLREHLPRERSFDHIITG</sequence>
<organism evidence="1 3">
    <name type="scientific">Linum tenue</name>
    <dbReference type="NCBI Taxonomy" id="586396"/>
    <lineage>
        <taxon>Eukaryota</taxon>
        <taxon>Viridiplantae</taxon>
        <taxon>Streptophyta</taxon>
        <taxon>Embryophyta</taxon>
        <taxon>Tracheophyta</taxon>
        <taxon>Spermatophyta</taxon>
        <taxon>Magnoliopsida</taxon>
        <taxon>eudicotyledons</taxon>
        <taxon>Gunneridae</taxon>
        <taxon>Pentapetalae</taxon>
        <taxon>rosids</taxon>
        <taxon>fabids</taxon>
        <taxon>Malpighiales</taxon>
        <taxon>Linaceae</taxon>
        <taxon>Linum</taxon>
    </lineage>
</organism>
<reference evidence="1" key="1">
    <citation type="submission" date="2022-08" db="EMBL/GenBank/DDBJ databases">
        <authorList>
            <person name="Gutierrez-Valencia J."/>
        </authorList>
    </citation>
    <scope>NUCLEOTIDE SEQUENCE</scope>
</reference>